<proteinExistence type="predicted"/>
<comment type="caution">
    <text evidence="1">The sequence shown here is derived from an EMBL/GenBank/DDBJ whole genome shotgun (WGS) entry which is preliminary data.</text>
</comment>
<organism evidence="1 2">
    <name type="scientific">Actinomadura physcomitrii</name>
    <dbReference type="NCBI Taxonomy" id="2650748"/>
    <lineage>
        <taxon>Bacteria</taxon>
        <taxon>Bacillati</taxon>
        <taxon>Actinomycetota</taxon>
        <taxon>Actinomycetes</taxon>
        <taxon>Streptosporangiales</taxon>
        <taxon>Thermomonosporaceae</taxon>
        <taxon>Actinomadura</taxon>
    </lineage>
</organism>
<reference evidence="1" key="1">
    <citation type="submission" date="2019-12" db="EMBL/GenBank/DDBJ databases">
        <title>Actinomadura physcomitrii sp. nov., a novel actinomycete isolated from moss [Physcomitrium sphaericum (Ludw) Fuernr].</title>
        <authorList>
            <person name="Zhuang X."/>
        </authorList>
    </citation>
    <scope>NUCLEOTIDE SEQUENCE [LARGE SCALE GENOMIC DNA]</scope>
    <source>
        <strain evidence="1">LD22</strain>
    </source>
</reference>
<sequence length="305" mass="32326">MDNSVTTRGNEYAGVLLLLLRRYAANLPDGRRNDVDRTLSAALDRIPESRAAIAGMVAKADALPQDRKRALFGGTHAFQPVATAVSAPELEQVIGRLGGRKTPPATSRPSAHKYDLRFSHMICDDESNPESFGKDEPYEIISMITQAQMEAGTPARSVRTPVYKTNEGDRAPASGSEDLRLWGVGAPAVIDSDLLVTVVHVEHDMGNISKIVTDITAVVTAAAVAAKAAKQDLIAVALGIVASLGGLVTALAADDPVGEPQQLLLSQADADAFTKDAAQVTLPALRFNGGDSNGVYRSFLTLRRT</sequence>
<name>A0A6I4MC27_9ACTN</name>
<dbReference type="EMBL" id="WBMS02000011">
    <property type="protein sequence ID" value="MWA01804.1"/>
    <property type="molecule type" value="Genomic_DNA"/>
</dbReference>
<evidence type="ECO:0000313" key="1">
    <source>
        <dbReference type="EMBL" id="MWA01804.1"/>
    </source>
</evidence>
<accession>A0A6I4MC27</accession>
<dbReference type="RefSeq" id="WP_151594299.1">
    <property type="nucleotide sequence ID" value="NZ_WBMS02000011.1"/>
</dbReference>
<gene>
    <name evidence="1" type="ORF">F8568_015780</name>
</gene>
<evidence type="ECO:0000313" key="2">
    <source>
        <dbReference type="Proteomes" id="UP000462055"/>
    </source>
</evidence>
<dbReference type="Proteomes" id="UP000462055">
    <property type="component" value="Unassembled WGS sequence"/>
</dbReference>
<dbReference type="AlphaFoldDB" id="A0A6I4MC27"/>
<keyword evidence="2" id="KW-1185">Reference proteome</keyword>
<protein>
    <submittedName>
        <fullName evidence="1">Uncharacterized protein</fullName>
    </submittedName>
</protein>